<sequence>MSPTPTAPRTPDDEGGLAARLPRRISPLTRRLAIASLASEIGIIVTGGAVRLTGSGLGCPTWPRCTPESITNTPEMGIHGIIEFGNRTLTFVLVIIAAAMFLTLWNLRRTHRSLFWMSVGLLAGIPAQAVVGGITVLTQLNPWVVALHFIVSAVMVAVATLMVIRVNAELRAEEPGAPVVDGRTTPVTRAAGWAVFALTWVVVYLGTVVTGTGPHGGDPGAPRHAFDPLLVTRVHALPVYLILATTLVLLFTVHGAAGASTRQRGAVLRLLAILVVQAGIGYTQHFTGLPVGLVILHLLGSALLVAAATEVWDRQRSRYLTHGTDPFGVISPSADGPSATHAAAPAGRR</sequence>
<dbReference type="GO" id="GO:0046872">
    <property type="term" value="F:metal ion binding"/>
    <property type="evidence" value="ECO:0007669"/>
    <property type="project" value="UniProtKB-KW"/>
</dbReference>
<accession>A0A4Y8X416</accession>
<dbReference type="Pfam" id="PF02628">
    <property type="entry name" value="COX15-CtaA"/>
    <property type="match status" value="1"/>
</dbReference>
<evidence type="ECO:0000256" key="6">
    <source>
        <dbReference type="ARBA" id="ARBA00023002"/>
    </source>
</evidence>
<keyword evidence="6" id="KW-0560">Oxidoreductase</keyword>
<dbReference type="AlphaFoldDB" id="A0A4Y8X416"/>
<keyword evidence="4" id="KW-0479">Metal-binding</keyword>
<keyword evidence="8" id="KW-0350">Heme biosynthesis</keyword>
<keyword evidence="7" id="KW-0408">Iron</keyword>
<evidence type="ECO:0000256" key="1">
    <source>
        <dbReference type="ARBA" id="ARBA00004141"/>
    </source>
</evidence>
<evidence type="ECO:0000256" key="3">
    <source>
        <dbReference type="ARBA" id="ARBA00022692"/>
    </source>
</evidence>
<keyword evidence="3" id="KW-0812">Transmembrane</keyword>
<dbReference type="PANTHER" id="PTHR35457:SF1">
    <property type="entry name" value="HEME A SYNTHASE"/>
    <property type="match status" value="1"/>
</dbReference>
<keyword evidence="9" id="KW-0472">Membrane</keyword>
<evidence type="ECO:0000256" key="2">
    <source>
        <dbReference type="ARBA" id="ARBA00022475"/>
    </source>
</evidence>
<dbReference type="InterPro" id="IPR003780">
    <property type="entry name" value="COX15/CtaA_fam"/>
</dbReference>
<reference evidence="12 13" key="1">
    <citation type="submission" date="2020-08" db="EMBL/GenBank/DDBJ databases">
        <title>Sequencing the genomes of 1000 actinobacteria strains.</title>
        <authorList>
            <person name="Klenk H.-P."/>
        </authorList>
    </citation>
    <scope>NUCLEOTIDE SEQUENCE [LARGE SCALE GENOMIC DNA]</scope>
    <source>
        <strain evidence="12 13">DSM 19079</strain>
    </source>
</reference>
<dbReference type="GO" id="GO:0016491">
    <property type="term" value="F:oxidoreductase activity"/>
    <property type="evidence" value="ECO:0007669"/>
    <property type="project" value="UniProtKB-KW"/>
</dbReference>
<comment type="subcellular location">
    <subcellularLocation>
        <location evidence="1">Membrane</location>
        <topology evidence="1">Multi-pass membrane protein</topology>
    </subcellularLocation>
</comment>
<gene>
    <name evidence="12" type="ORF">BJ976_001050</name>
</gene>
<keyword evidence="2" id="KW-1003">Cell membrane</keyword>
<evidence type="ECO:0000256" key="7">
    <source>
        <dbReference type="ARBA" id="ARBA00023004"/>
    </source>
</evidence>
<evidence type="ECO:0000256" key="8">
    <source>
        <dbReference type="ARBA" id="ARBA00023133"/>
    </source>
</evidence>
<dbReference type="GO" id="GO:0006784">
    <property type="term" value="P:heme A biosynthetic process"/>
    <property type="evidence" value="ECO:0007669"/>
    <property type="project" value="InterPro"/>
</dbReference>
<protein>
    <submittedName>
        <fullName evidence="12">Cytochrome c oxidase assembly protein subunit 15</fullName>
    </submittedName>
</protein>
<dbReference type="InterPro" id="IPR050450">
    <property type="entry name" value="COX15/CtaA_HemeA_synthase"/>
</dbReference>
<dbReference type="OrthoDB" id="5241540at2"/>
<evidence type="ECO:0000256" key="9">
    <source>
        <dbReference type="ARBA" id="ARBA00023136"/>
    </source>
</evidence>
<keyword evidence="10" id="KW-1015">Disulfide bond</keyword>
<evidence type="ECO:0000313" key="12">
    <source>
        <dbReference type="EMBL" id="MBB4882699.1"/>
    </source>
</evidence>
<dbReference type="Proteomes" id="UP000560081">
    <property type="component" value="Unassembled WGS sequence"/>
</dbReference>
<dbReference type="EMBL" id="JACHMC010000001">
    <property type="protein sequence ID" value="MBB4882699.1"/>
    <property type="molecule type" value="Genomic_DNA"/>
</dbReference>
<dbReference type="RefSeq" id="WP_135027558.1">
    <property type="nucleotide sequence ID" value="NZ_BMLA01000001.1"/>
</dbReference>
<evidence type="ECO:0000256" key="11">
    <source>
        <dbReference type="ARBA" id="ARBA00023444"/>
    </source>
</evidence>
<dbReference type="GO" id="GO:0016020">
    <property type="term" value="C:membrane"/>
    <property type="evidence" value="ECO:0007669"/>
    <property type="project" value="UniProtKB-SubCell"/>
</dbReference>
<evidence type="ECO:0000313" key="13">
    <source>
        <dbReference type="Proteomes" id="UP000560081"/>
    </source>
</evidence>
<evidence type="ECO:0000256" key="5">
    <source>
        <dbReference type="ARBA" id="ARBA00022989"/>
    </source>
</evidence>
<evidence type="ECO:0000256" key="4">
    <source>
        <dbReference type="ARBA" id="ARBA00022723"/>
    </source>
</evidence>
<proteinExistence type="predicted"/>
<name>A0A4Y8X416_9MICC</name>
<evidence type="ECO:0000256" key="10">
    <source>
        <dbReference type="ARBA" id="ARBA00023157"/>
    </source>
</evidence>
<keyword evidence="13" id="KW-1185">Reference proteome</keyword>
<comment type="caution">
    <text evidence="12">The sequence shown here is derived from an EMBL/GenBank/DDBJ whole genome shotgun (WGS) entry which is preliminary data.</text>
</comment>
<comment type="pathway">
    <text evidence="11">Porphyrin-containing compound metabolism.</text>
</comment>
<organism evidence="12 13">
    <name type="scientific">Micrococcus flavus</name>
    <dbReference type="NCBI Taxonomy" id="384602"/>
    <lineage>
        <taxon>Bacteria</taxon>
        <taxon>Bacillati</taxon>
        <taxon>Actinomycetota</taxon>
        <taxon>Actinomycetes</taxon>
        <taxon>Micrococcales</taxon>
        <taxon>Micrococcaceae</taxon>
        <taxon>Micrococcus</taxon>
    </lineage>
</organism>
<keyword evidence="5" id="KW-1133">Transmembrane helix</keyword>
<dbReference type="PANTHER" id="PTHR35457">
    <property type="entry name" value="HEME A SYNTHASE"/>
    <property type="match status" value="1"/>
</dbReference>